<keyword evidence="2" id="KW-1185">Reference proteome</keyword>
<dbReference type="RefSeq" id="WP_065632523.1">
    <property type="nucleotide sequence ID" value="NZ_CBDRND010000005.1"/>
</dbReference>
<dbReference type="EMBL" id="JAKJLQ010000011">
    <property type="protein sequence ID" value="MDF6102393.1"/>
    <property type="molecule type" value="Genomic_DNA"/>
</dbReference>
<sequence length="101" mass="10226">MFKTGSRLQSQVCGTQVIIIKAPAGEAALDCGGQPMIDVTQSPVAGLSPAAGLDGGTQIGKRYVDADDTVEILVTKPGTGSLSLDGKLLDVKSAKPLPSSD</sequence>
<proteinExistence type="predicted"/>
<comment type="caution">
    <text evidence="1">The sequence shown here is derived from an EMBL/GenBank/DDBJ whole genome shotgun (WGS) entry which is preliminary data.</text>
</comment>
<organism evidence="1 2">
    <name type="scientific">Gordonia hongkongensis</name>
    <dbReference type="NCBI Taxonomy" id="1701090"/>
    <lineage>
        <taxon>Bacteria</taxon>
        <taxon>Bacillati</taxon>
        <taxon>Actinomycetota</taxon>
        <taxon>Actinomycetes</taxon>
        <taxon>Mycobacteriales</taxon>
        <taxon>Gordoniaceae</taxon>
        <taxon>Gordonia</taxon>
    </lineage>
</organism>
<accession>A0ABT6BWK8</accession>
<protein>
    <submittedName>
        <fullName evidence="1">Uncharacterized protein</fullName>
    </submittedName>
</protein>
<reference evidence="1" key="1">
    <citation type="journal article" date="2022" name="Data Brief">
        <title>Draft genome sequence data of Gordonia hongkongensis strain EUFUS-Z928 isolated from the octocoral Eunicea fusca.</title>
        <authorList>
            <person name="Sanchez-Suarez J."/>
            <person name="Diaz L."/>
            <person name="Melo-Bolivar J."/>
            <person name="Villamil L."/>
        </authorList>
    </citation>
    <scope>NUCLEOTIDE SEQUENCE</scope>
    <source>
        <strain evidence="1">EUFUS-Z928</strain>
    </source>
</reference>
<evidence type="ECO:0000313" key="2">
    <source>
        <dbReference type="Proteomes" id="UP001152308"/>
    </source>
</evidence>
<evidence type="ECO:0000313" key="1">
    <source>
        <dbReference type="EMBL" id="MDF6102393.1"/>
    </source>
</evidence>
<gene>
    <name evidence="1" type="ORF">L2299_15155</name>
</gene>
<dbReference type="Proteomes" id="UP001152308">
    <property type="component" value="Unassembled WGS sequence"/>
</dbReference>
<reference evidence="1" key="2">
    <citation type="submission" date="2022-01" db="EMBL/GenBank/DDBJ databases">
        <authorList>
            <person name="Sanchez-Suarez J."/>
            <person name="Villamil L."/>
            <person name="Diaz L.E."/>
        </authorList>
    </citation>
    <scope>NUCLEOTIDE SEQUENCE</scope>
    <source>
        <strain evidence="1">EUFUS-Z928</strain>
    </source>
</reference>
<name>A0ABT6BWK8_9ACTN</name>